<dbReference type="PANTHER" id="PTHR11614">
    <property type="entry name" value="PHOSPHOLIPASE-RELATED"/>
    <property type="match status" value="1"/>
</dbReference>
<feature type="domain" description="Serine aminopeptidase S33" evidence="1">
    <location>
        <begin position="45"/>
        <end position="297"/>
    </location>
</feature>
<dbReference type="Proteomes" id="UP000193307">
    <property type="component" value="Unassembled WGS sequence"/>
</dbReference>
<dbReference type="STRING" id="658057.SAMN04488032_104137"/>
<dbReference type="EMBL" id="FWFW01000005">
    <property type="protein sequence ID" value="SLN41714.1"/>
    <property type="molecule type" value="Genomic_DNA"/>
</dbReference>
<dbReference type="InterPro" id="IPR022742">
    <property type="entry name" value="Hydrolase_4"/>
</dbReference>
<reference evidence="2 3" key="1">
    <citation type="submission" date="2017-03" db="EMBL/GenBank/DDBJ databases">
        <authorList>
            <person name="Afonso C.L."/>
            <person name="Miller P.J."/>
            <person name="Scott M.A."/>
            <person name="Spackman E."/>
            <person name="Goraichik I."/>
            <person name="Dimitrov K.M."/>
            <person name="Suarez D.L."/>
            <person name="Swayne D.E."/>
        </authorList>
    </citation>
    <scope>NUCLEOTIDE SEQUENCE [LARGE SCALE GENOMIC DNA]</scope>
    <source>
        <strain evidence="2 3">CECT 7971</strain>
    </source>
</reference>
<dbReference type="InterPro" id="IPR029058">
    <property type="entry name" value="AB_hydrolase_fold"/>
</dbReference>
<keyword evidence="2" id="KW-0378">Hydrolase</keyword>
<dbReference type="Gene3D" id="3.40.50.1820">
    <property type="entry name" value="alpha/beta hydrolase"/>
    <property type="match status" value="1"/>
</dbReference>
<evidence type="ECO:0000313" key="2">
    <source>
        <dbReference type="EMBL" id="SLN41714.1"/>
    </source>
</evidence>
<proteinExistence type="predicted"/>
<dbReference type="RefSeq" id="WP_085849087.1">
    <property type="nucleotide sequence ID" value="NZ_FNZV01000004.1"/>
</dbReference>
<evidence type="ECO:0000259" key="1">
    <source>
        <dbReference type="Pfam" id="PF12146"/>
    </source>
</evidence>
<dbReference type="OrthoDB" id="9788260at2"/>
<dbReference type="EC" id="3.1.1.-" evidence="2"/>
<dbReference type="GO" id="GO:0016787">
    <property type="term" value="F:hydrolase activity"/>
    <property type="evidence" value="ECO:0007669"/>
    <property type="project" value="UniProtKB-KW"/>
</dbReference>
<dbReference type="AlphaFoldDB" id="A0A1Y5SKJ7"/>
<keyword evidence="3" id="KW-1185">Reference proteome</keyword>
<accession>A0A1Y5SKJ7</accession>
<evidence type="ECO:0000313" key="3">
    <source>
        <dbReference type="Proteomes" id="UP000193307"/>
    </source>
</evidence>
<name>A0A1Y5SKJ7_9RHOB</name>
<organism evidence="2 3">
    <name type="scientific">Pacificibacter marinus</name>
    <dbReference type="NCBI Taxonomy" id="658057"/>
    <lineage>
        <taxon>Bacteria</taxon>
        <taxon>Pseudomonadati</taxon>
        <taxon>Pseudomonadota</taxon>
        <taxon>Alphaproteobacteria</taxon>
        <taxon>Rhodobacterales</taxon>
        <taxon>Roseobacteraceae</taxon>
        <taxon>Pacificibacter</taxon>
    </lineage>
</organism>
<dbReference type="SUPFAM" id="SSF53474">
    <property type="entry name" value="alpha/beta-Hydrolases"/>
    <property type="match status" value="1"/>
</dbReference>
<dbReference type="InterPro" id="IPR051044">
    <property type="entry name" value="MAG_DAG_Lipase"/>
</dbReference>
<sequence>MQTAPFFADVSDGPDGGKAYWLKTADGIRIRAGVWPYTGDANDGQAKGTVFVLPGRTECVEKYGRAAKDLAARGYASLAIDWRGQGIADRLLPDRTVGHVNQFEDYQKDLAAVLNMARDLELPKPWFLIGHSMGGAIGLRALLEGAPFEAASFCAPMWGIGLTPVQKVMVRFLAPVLSVLKLDRSHAPGTSSDTYMMVQDFDGNTLTRDPDMYDYMRKQVAAHPDLGLGGPSTHWVRESIGENIYLDTQESPDVPVLCFLGGDESIVNTAAVRARMDRWPSGILVEIPNAQHEIPMEVPQSRALFFNRSCALFDANL</sequence>
<gene>
    <name evidence="2" type="primary">ytpA</name>
    <name evidence="2" type="ORF">PAM7971_01941</name>
</gene>
<protein>
    <submittedName>
        <fullName evidence="2">Phospholipase YtpA</fullName>
        <ecNumber evidence="2">3.1.1.-</ecNumber>
    </submittedName>
</protein>
<dbReference type="Pfam" id="PF12146">
    <property type="entry name" value="Hydrolase_4"/>
    <property type="match status" value="1"/>
</dbReference>